<accession>A0A1I0SF63</accession>
<dbReference type="AlphaFoldDB" id="A0A1I0SF63"/>
<evidence type="ECO:0000259" key="3">
    <source>
        <dbReference type="Pfam" id="PF11774"/>
    </source>
</evidence>
<feature type="domain" description="Lsr2 DNA-binding" evidence="4">
    <location>
        <begin position="82"/>
        <end position="117"/>
    </location>
</feature>
<reference evidence="5 6" key="1">
    <citation type="submission" date="2016-10" db="EMBL/GenBank/DDBJ databases">
        <authorList>
            <person name="de Groot N.N."/>
        </authorList>
    </citation>
    <scope>NUCLEOTIDE SEQUENCE [LARGE SCALE GENOMIC DNA]</scope>
    <source>
        <strain evidence="5 6">DSM 44908</strain>
    </source>
</reference>
<dbReference type="Gene3D" id="4.10.320.10">
    <property type="entry name" value="E3-binding domain"/>
    <property type="match status" value="1"/>
</dbReference>
<dbReference type="GO" id="GO:0003677">
    <property type="term" value="F:DNA binding"/>
    <property type="evidence" value="ECO:0007669"/>
    <property type="project" value="UniProtKB-KW"/>
</dbReference>
<evidence type="ECO:0000313" key="5">
    <source>
        <dbReference type="EMBL" id="SFA38140.1"/>
    </source>
</evidence>
<dbReference type="GO" id="GO:0016746">
    <property type="term" value="F:acyltransferase activity"/>
    <property type="evidence" value="ECO:0007669"/>
    <property type="project" value="InterPro"/>
</dbReference>
<dbReference type="GeneID" id="85484146"/>
<dbReference type="InterPro" id="IPR042261">
    <property type="entry name" value="Lsr2-like_dimerization"/>
</dbReference>
<evidence type="ECO:0000256" key="1">
    <source>
        <dbReference type="ARBA" id="ARBA00023125"/>
    </source>
</evidence>
<evidence type="ECO:0000259" key="4">
    <source>
        <dbReference type="Pfam" id="PF23359"/>
    </source>
</evidence>
<evidence type="ECO:0000256" key="2">
    <source>
        <dbReference type="SAM" id="MobiDB-lite"/>
    </source>
</evidence>
<dbReference type="InterPro" id="IPR036625">
    <property type="entry name" value="E3-bd_dom_sf"/>
</dbReference>
<dbReference type="OrthoDB" id="4113332at2"/>
<dbReference type="RefSeq" id="WP_068361161.1">
    <property type="nucleotide sequence ID" value="NZ_FOJN01000001.1"/>
</dbReference>
<dbReference type="Proteomes" id="UP000182054">
    <property type="component" value="Unassembled WGS sequence"/>
</dbReference>
<keyword evidence="1" id="KW-0238">DNA-binding</keyword>
<gene>
    <name evidence="5" type="ORF">SAMN05444374_10175</name>
</gene>
<proteinExistence type="predicted"/>
<sequence>MAKKVVIELIDDIDRTPLGDDGEHIVFAVDGVDYEIDLGPNNAAEFRRTLAPYLEHATRVSSPARSTARRRTSGSTGGRRRSPESARAIRDWAAGAGYTLSPRGRIPAEVQQAYEAAHA</sequence>
<dbReference type="EMBL" id="FOJN01000001">
    <property type="protein sequence ID" value="SFA38140.1"/>
    <property type="molecule type" value="Genomic_DNA"/>
</dbReference>
<dbReference type="InterPro" id="IPR055370">
    <property type="entry name" value="Lsr2_DNA-bd"/>
</dbReference>
<feature type="region of interest" description="Disordered" evidence="2">
    <location>
        <begin position="58"/>
        <end position="88"/>
    </location>
</feature>
<dbReference type="Pfam" id="PF23359">
    <property type="entry name" value="Lsr2_DNA-bd"/>
    <property type="match status" value="1"/>
</dbReference>
<name>A0A1I0SF63_9NOCA</name>
<dbReference type="Pfam" id="PF11774">
    <property type="entry name" value="Lsr2"/>
    <property type="match status" value="1"/>
</dbReference>
<protein>
    <submittedName>
        <fullName evidence="5">Lsr2 protein</fullName>
    </submittedName>
</protein>
<evidence type="ECO:0000313" key="6">
    <source>
        <dbReference type="Proteomes" id="UP000182054"/>
    </source>
</evidence>
<organism evidence="5 6">
    <name type="scientific">Rhodococcoides kroppenstedtii</name>
    <dbReference type="NCBI Taxonomy" id="293050"/>
    <lineage>
        <taxon>Bacteria</taxon>
        <taxon>Bacillati</taxon>
        <taxon>Actinomycetota</taxon>
        <taxon>Actinomycetes</taxon>
        <taxon>Mycobacteriales</taxon>
        <taxon>Nocardiaceae</taxon>
        <taxon>Rhodococcoides</taxon>
    </lineage>
</organism>
<dbReference type="InterPro" id="IPR024412">
    <property type="entry name" value="Lsr2_dim_dom"/>
</dbReference>
<dbReference type="Gene3D" id="3.30.60.230">
    <property type="entry name" value="Lsr2, dimerization domain"/>
    <property type="match status" value="1"/>
</dbReference>
<feature type="domain" description="Lsr2 dimerization" evidence="3">
    <location>
        <begin position="1"/>
        <end position="60"/>
    </location>
</feature>